<feature type="coiled-coil region" evidence="1">
    <location>
        <begin position="408"/>
        <end position="481"/>
    </location>
</feature>
<feature type="coiled-coil region" evidence="1">
    <location>
        <begin position="643"/>
        <end position="677"/>
    </location>
</feature>
<accession>A0AAD1Y0L6</accession>
<name>A0AAD1Y0L6_EUPCR</name>
<proteinExistence type="predicted"/>
<gene>
    <name evidence="3" type="ORF">ECRASSUSDP1_LOCUS23769</name>
</gene>
<evidence type="ECO:0000256" key="2">
    <source>
        <dbReference type="SAM" id="MobiDB-lite"/>
    </source>
</evidence>
<reference evidence="3" key="1">
    <citation type="submission" date="2023-07" db="EMBL/GenBank/DDBJ databases">
        <authorList>
            <consortium name="AG Swart"/>
            <person name="Singh M."/>
            <person name="Singh A."/>
            <person name="Seah K."/>
            <person name="Emmerich C."/>
        </authorList>
    </citation>
    <scope>NUCLEOTIDE SEQUENCE</scope>
    <source>
        <strain evidence="3">DP1</strain>
    </source>
</reference>
<dbReference type="EMBL" id="CAMPGE010024464">
    <property type="protein sequence ID" value="CAI2382299.1"/>
    <property type="molecule type" value="Genomic_DNA"/>
</dbReference>
<keyword evidence="4" id="KW-1185">Reference proteome</keyword>
<keyword evidence="1" id="KW-0175">Coiled coil</keyword>
<feature type="coiled-coil region" evidence="1">
    <location>
        <begin position="140"/>
        <end position="174"/>
    </location>
</feature>
<organism evidence="3 4">
    <name type="scientific">Euplotes crassus</name>
    <dbReference type="NCBI Taxonomy" id="5936"/>
    <lineage>
        <taxon>Eukaryota</taxon>
        <taxon>Sar</taxon>
        <taxon>Alveolata</taxon>
        <taxon>Ciliophora</taxon>
        <taxon>Intramacronucleata</taxon>
        <taxon>Spirotrichea</taxon>
        <taxon>Hypotrichia</taxon>
        <taxon>Euplotida</taxon>
        <taxon>Euplotidae</taxon>
        <taxon>Moneuplotes</taxon>
    </lineage>
</organism>
<evidence type="ECO:0000313" key="3">
    <source>
        <dbReference type="EMBL" id="CAI2382299.1"/>
    </source>
</evidence>
<comment type="caution">
    <text evidence="3">The sequence shown here is derived from an EMBL/GenBank/DDBJ whole genome shotgun (WGS) entry which is preliminary data.</text>
</comment>
<evidence type="ECO:0000256" key="1">
    <source>
        <dbReference type="SAM" id="Coils"/>
    </source>
</evidence>
<evidence type="ECO:0000313" key="4">
    <source>
        <dbReference type="Proteomes" id="UP001295684"/>
    </source>
</evidence>
<feature type="region of interest" description="Disordered" evidence="2">
    <location>
        <begin position="686"/>
        <end position="707"/>
    </location>
</feature>
<dbReference type="AlphaFoldDB" id="A0AAD1Y0L6"/>
<protein>
    <submittedName>
        <fullName evidence="3">Uncharacterized protein</fullName>
    </submittedName>
</protein>
<sequence>MKKGCLSKRRKISRSLEKLQIIHSPTSSQSEFHTCESADTMHEAAIKKEEYISQLHRQLSISSDRNKKLSVQIRGFHEEIDRISRKHDEEIYDLKITVERLQKENSKLGLEKVSLEQFVETNEEERSKMITDLATTSAELGKYKAKFEVTENEISDLRKRLDLVNQERNQSINDKQTLSRKLAIQESENKDLEYMNSATVHDLQKKLTNEENKRKIYEAQSSDKDVKNVKLESEVCTLKTQVDKYKTKALDFEEKLRVSSEKLAALIKDKTESSSKLLEAVTECESYKSQLTTVKARIIELESYKKVHQKENFKEKYYTLLKQNKMLKEANYQSTDQLTRDYSEMQSLKDSNFDLKSTNKELSSTLAQLKKFLSDTKDSLDERNMTLFKLEKDANTLKQEHTKLELFNKSTRKENDRLLKDLQQAEKKNRELNEKIYKINCSIEQKIQNKDYYDEGTSKEIERLHKRNSELQDQMAEYKYKFDKVARLNETLKQQMEGITQEIIGKSDKEEITKLGKALNQPDKFFPSISSLMHDEDEEKLAFMNVTNLNEKLTRSIIHTDKLNLRKAKLENLQKEICSLCVEDDISQVCDYIKVCLSIAVSINETILSKEELLRARMQQIIQSKMMDQTKKEACYEEFHEKGNDMKKRYEDARVKLMRYQNQIAECAKLKEIHENRQKLDYKRAEVKESFQDSTQDQREEKENTDRELMKNYSCALHTEPVQEKRLKHHILKRSKSRDSKDMADLLLSSTSLDRLDENETLERIEPYMIPDGFQKTKGMTLDKTEHLKVLNSQELFSHHRSPRECSPSSSSNEYGSVEQMQGPEIFTIPYTSIVPSQIHDFGLPEGPEGPLPDGLSSSCTEIASTKFKERPDLIL</sequence>
<feature type="region of interest" description="Disordered" evidence="2">
    <location>
        <begin position="797"/>
        <end position="817"/>
    </location>
</feature>
<dbReference type="Proteomes" id="UP001295684">
    <property type="component" value="Unassembled WGS sequence"/>
</dbReference>